<accession>A0ABT3KAM9</accession>
<evidence type="ECO:0000313" key="2">
    <source>
        <dbReference type="Proteomes" id="UP001431181"/>
    </source>
</evidence>
<dbReference type="Proteomes" id="UP001431181">
    <property type="component" value="Unassembled WGS sequence"/>
</dbReference>
<comment type="caution">
    <text evidence="1">The sequence shown here is derived from an EMBL/GenBank/DDBJ whole genome shotgun (WGS) entry which is preliminary data.</text>
</comment>
<keyword evidence="2" id="KW-1185">Reference proteome</keyword>
<gene>
    <name evidence="1" type="ORF">ONZ52_00580</name>
</gene>
<name>A0ABT3KAM9_9GAMM</name>
<protein>
    <submittedName>
        <fullName evidence="1">Uncharacterized protein</fullName>
    </submittedName>
</protein>
<proteinExistence type="predicted"/>
<organism evidence="1 2">
    <name type="scientific">Marinomonas rhodophyticola</name>
    <dbReference type="NCBI Taxonomy" id="2992803"/>
    <lineage>
        <taxon>Bacteria</taxon>
        <taxon>Pseudomonadati</taxon>
        <taxon>Pseudomonadota</taxon>
        <taxon>Gammaproteobacteria</taxon>
        <taxon>Oceanospirillales</taxon>
        <taxon>Oceanospirillaceae</taxon>
        <taxon>Marinomonas</taxon>
    </lineage>
</organism>
<dbReference type="RefSeq" id="WP_265216707.1">
    <property type="nucleotide sequence ID" value="NZ_JAPEUL010000004.1"/>
</dbReference>
<evidence type="ECO:0000313" key="1">
    <source>
        <dbReference type="EMBL" id="MCW4627599.1"/>
    </source>
</evidence>
<reference evidence="1" key="1">
    <citation type="submission" date="2022-11" db="EMBL/GenBank/DDBJ databases">
        <title>Marinomonas sp. nov., isolated from marine algae.</title>
        <authorList>
            <person name="Choi D.G."/>
            <person name="Kim J.M."/>
            <person name="Lee J.K."/>
            <person name="Baek J.H."/>
            <person name="Jeon C.O."/>
        </authorList>
    </citation>
    <scope>NUCLEOTIDE SEQUENCE</scope>
    <source>
        <strain evidence="1">KJ51-3</strain>
    </source>
</reference>
<dbReference type="EMBL" id="JAPEUL010000004">
    <property type="protein sequence ID" value="MCW4627599.1"/>
    <property type="molecule type" value="Genomic_DNA"/>
</dbReference>
<sequence>MYDERPLICRLFGTTPKMAYPYDCRPKAMIDSGIEDQIHEHIATTRQVLV</sequence>